<comment type="caution">
    <text evidence="1">The sequence shown here is derived from an EMBL/GenBank/DDBJ whole genome shotgun (WGS) entry which is preliminary data.</text>
</comment>
<protein>
    <submittedName>
        <fullName evidence="1">Uncharacterized protein</fullName>
    </submittedName>
</protein>
<accession>A0AB36DQY2</accession>
<proteinExistence type="predicted"/>
<dbReference type="AlphaFoldDB" id="A0AB36DQY2"/>
<reference evidence="1 2" key="1">
    <citation type="journal article" date="2016" name="Genome Biol. Evol.">
        <title>Comparative Genomic Analyses of the Moraxella catarrhalis Serosensitive and Seroresistant Lineages Demonstrate Their Independent Evolution.</title>
        <authorList>
            <person name="Earl J.P."/>
            <person name="de Vries S.P."/>
            <person name="Ahmed A."/>
            <person name="Powell E."/>
            <person name="Schultz M.P."/>
            <person name="Hermans P.W."/>
            <person name="Hill D.J."/>
            <person name="Zhou Z."/>
            <person name="Constantinidou C.I."/>
            <person name="Hu F.Z."/>
            <person name="Bootsma H.J."/>
            <person name="Ehrlich G.D."/>
        </authorList>
    </citation>
    <scope>NUCLEOTIDE SEQUENCE [LARGE SCALE GENOMIC DNA]</scope>
    <source>
        <strain evidence="1 2">F23</strain>
    </source>
</reference>
<dbReference type="EMBL" id="LXHQ01000012">
    <property type="protein sequence ID" value="OAV27610.1"/>
    <property type="molecule type" value="Genomic_DNA"/>
</dbReference>
<evidence type="ECO:0000313" key="2">
    <source>
        <dbReference type="Proteomes" id="UP000078295"/>
    </source>
</evidence>
<gene>
    <name evidence="1" type="ORF">AO370_0301</name>
</gene>
<sequence>MEMISVQNIPLVPNLMADIIPEQSAADYHIGMDFNQSFQIISKNFIY</sequence>
<organism evidence="1 2">
    <name type="scientific">Moraxella catarrhalis</name>
    <name type="common">Branhamella catarrhalis</name>
    <dbReference type="NCBI Taxonomy" id="480"/>
    <lineage>
        <taxon>Bacteria</taxon>
        <taxon>Pseudomonadati</taxon>
        <taxon>Pseudomonadota</taxon>
        <taxon>Gammaproteobacteria</taxon>
        <taxon>Moraxellales</taxon>
        <taxon>Moraxellaceae</taxon>
        <taxon>Moraxella</taxon>
    </lineage>
</organism>
<dbReference type="Proteomes" id="UP000078295">
    <property type="component" value="Unassembled WGS sequence"/>
</dbReference>
<evidence type="ECO:0000313" key="1">
    <source>
        <dbReference type="EMBL" id="OAV27610.1"/>
    </source>
</evidence>
<name>A0AB36DQY2_MORCA</name>